<evidence type="ECO:0000256" key="1">
    <source>
        <dbReference type="SAM" id="MobiDB-lite"/>
    </source>
</evidence>
<proteinExistence type="predicted"/>
<reference evidence="3" key="1">
    <citation type="journal article" date="2019" name="Int. J. Syst. Evol. Microbiol.">
        <title>The Global Catalogue of Microorganisms (GCM) 10K type strain sequencing project: providing services to taxonomists for standard genome sequencing and annotation.</title>
        <authorList>
            <consortium name="The Broad Institute Genomics Platform"/>
            <consortium name="The Broad Institute Genome Sequencing Center for Infectious Disease"/>
            <person name="Wu L."/>
            <person name="Ma J."/>
        </authorList>
    </citation>
    <scope>NUCLEOTIDE SEQUENCE [LARGE SCALE GENOMIC DNA]</scope>
    <source>
        <strain evidence="3">CGMCC 4.7638</strain>
    </source>
</reference>
<feature type="compositionally biased region" description="Polar residues" evidence="1">
    <location>
        <begin position="255"/>
        <end position="265"/>
    </location>
</feature>
<sequence>MSDQNPLPHAPKVKHLDDTKAATENTTVPTGANSEGPTGLGPAWNDWHVIKKAIVGYTDMDTGTAQAYLSKNGGGWAQPQTAFDLGDDFATLADTLSYLRDAMVTQTNRLFESWQGPGAQSYGDVINSASNMLLAQYNAIVAPPGGQSMQNLLYHVGNTLLWAQQAIESVDHAFAQAAEAAGAGVYSSDGSGTVVHISETPVLAQAMTKYFLQIATATNNSFGTDRGLMGNPPPSSDFAASPSSTLGLNGPDSPSLDTSGLQKQLDNLFPNLKDTPNLPSLTDANGNPISVPNPSGAAVTAPNVDVGSPPALGTGTPGLANSPSTSPAGLGGPQPQIPQLDLGSPPGVNGTAGAPGGGAPGIGGLPMGGLPPSAGKQADRGAGTTSAPQIKVPQLDVGQPPGLDGTPGTGVTELQPGNAGVPALNPDSSPLSSIGTDGAGNPISVPQVGIGSPPGLSTGGGGGISAPGTDGAGLGSAGGLPGIGTSGTGAQLGADGLPIGGTAPAGTGTDLGVGSGNGANSLGTGGTDAAGAAGTGMPSTAGAAGMTGAAIPGEAGAAGAAGGGMPMIPPMMGGMGGMGGQQAKEGSNTWLQEHRKPWDQGDADGLPAATLGRDTATGERDRRRQSHVVRRLQPAFQQHATHTATESFENQTAAQQPGAAEPQAGEASAHS</sequence>
<feature type="compositionally biased region" description="Polar residues" evidence="1">
    <location>
        <begin position="277"/>
        <end position="293"/>
    </location>
</feature>
<feature type="compositionally biased region" description="Gly residues" evidence="1">
    <location>
        <begin position="353"/>
        <end position="367"/>
    </location>
</feature>
<evidence type="ECO:0000313" key="3">
    <source>
        <dbReference type="Proteomes" id="UP001597542"/>
    </source>
</evidence>
<evidence type="ECO:0000313" key="2">
    <source>
        <dbReference type="EMBL" id="MFD2485385.1"/>
    </source>
</evidence>
<feature type="region of interest" description="Disordered" evidence="1">
    <location>
        <begin position="223"/>
        <end position="480"/>
    </location>
</feature>
<name>A0ABW5I985_9PSEU</name>
<keyword evidence="3" id="KW-1185">Reference proteome</keyword>
<gene>
    <name evidence="2" type="ORF">ACFSUT_34295</name>
</gene>
<evidence type="ECO:0008006" key="4">
    <source>
        <dbReference type="Google" id="ProtNLM"/>
    </source>
</evidence>
<feature type="compositionally biased region" description="Polar residues" evidence="1">
    <location>
        <begin position="635"/>
        <end position="652"/>
    </location>
</feature>
<dbReference type="RefSeq" id="WP_344278712.1">
    <property type="nucleotide sequence ID" value="NZ_BAAAHV010000015.1"/>
</dbReference>
<comment type="caution">
    <text evidence="2">The sequence shown here is derived from an EMBL/GenBank/DDBJ whole genome shotgun (WGS) entry which is preliminary data.</text>
</comment>
<dbReference type="EMBL" id="JBHUKQ010000016">
    <property type="protein sequence ID" value="MFD2485385.1"/>
    <property type="molecule type" value="Genomic_DNA"/>
</dbReference>
<feature type="compositionally biased region" description="Low complexity" evidence="1">
    <location>
        <begin position="653"/>
        <end position="671"/>
    </location>
</feature>
<feature type="compositionally biased region" description="Gly residues" evidence="1">
    <location>
        <begin position="457"/>
        <end position="480"/>
    </location>
</feature>
<dbReference type="Proteomes" id="UP001597542">
    <property type="component" value="Unassembled WGS sequence"/>
</dbReference>
<feature type="region of interest" description="Disordered" evidence="1">
    <location>
        <begin position="594"/>
        <end position="671"/>
    </location>
</feature>
<accession>A0ABW5I985</accession>
<feature type="compositionally biased region" description="Polar residues" evidence="1">
    <location>
        <begin position="426"/>
        <end position="435"/>
    </location>
</feature>
<protein>
    <recommendedName>
        <fullName evidence="4">PPE family domain-containing protein</fullName>
    </recommendedName>
</protein>
<organism evidence="2 3">
    <name type="scientific">Amycolatopsis albidoflavus</name>
    <dbReference type="NCBI Taxonomy" id="102226"/>
    <lineage>
        <taxon>Bacteria</taxon>
        <taxon>Bacillati</taxon>
        <taxon>Actinomycetota</taxon>
        <taxon>Actinomycetes</taxon>
        <taxon>Pseudonocardiales</taxon>
        <taxon>Pseudonocardiaceae</taxon>
        <taxon>Amycolatopsis</taxon>
    </lineage>
</organism>